<dbReference type="RefSeq" id="WP_188088128.1">
    <property type="nucleotide sequence ID" value="NZ_JACVFC010000001.1"/>
</dbReference>
<accession>A0ABR7TNG4</accession>
<keyword evidence="2" id="KW-0732">Signal</keyword>
<evidence type="ECO:0000256" key="1">
    <source>
        <dbReference type="ARBA" id="ARBA00004418"/>
    </source>
</evidence>
<evidence type="ECO:0000259" key="5">
    <source>
        <dbReference type="Pfam" id="PF05426"/>
    </source>
</evidence>
<evidence type="ECO:0000313" key="7">
    <source>
        <dbReference type="EMBL" id="MBC9931093.1"/>
    </source>
</evidence>
<dbReference type="InterPro" id="IPR008397">
    <property type="entry name" value="Alginate_lyase_dom"/>
</dbReference>
<dbReference type="Pfam" id="PF07940">
    <property type="entry name" value="Hepar_II_III_C"/>
    <property type="match status" value="1"/>
</dbReference>
<dbReference type="GO" id="GO:0016829">
    <property type="term" value="F:lyase activity"/>
    <property type="evidence" value="ECO:0007669"/>
    <property type="project" value="UniProtKB-KW"/>
</dbReference>
<comment type="caution">
    <text evidence="7">The sequence shown here is derived from an EMBL/GenBank/DDBJ whole genome shotgun (WGS) entry which is preliminary data.</text>
</comment>
<dbReference type="PANTHER" id="PTHR39210">
    <property type="entry name" value="HEPARIN-SULFATE LYASE"/>
    <property type="match status" value="1"/>
</dbReference>
<evidence type="ECO:0000256" key="2">
    <source>
        <dbReference type="ARBA" id="ARBA00022729"/>
    </source>
</evidence>
<dbReference type="InterPro" id="IPR012480">
    <property type="entry name" value="Hepar_II_III_C"/>
</dbReference>
<evidence type="ECO:0000256" key="4">
    <source>
        <dbReference type="ARBA" id="ARBA00023239"/>
    </source>
</evidence>
<gene>
    <name evidence="7" type="ORF">ICL07_11955</name>
</gene>
<evidence type="ECO:0000259" key="6">
    <source>
        <dbReference type="Pfam" id="PF07940"/>
    </source>
</evidence>
<dbReference type="Proteomes" id="UP000659124">
    <property type="component" value="Unassembled WGS sequence"/>
</dbReference>
<dbReference type="Pfam" id="PF05426">
    <property type="entry name" value="Alginate_lyase"/>
    <property type="match status" value="1"/>
</dbReference>
<feature type="domain" description="Heparinase II/III-like C-terminal" evidence="6">
    <location>
        <begin position="387"/>
        <end position="581"/>
    </location>
</feature>
<evidence type="ECO:0000256" key="3">
    <source>
        <dbReference type="ARBA" id="ARBA00022764"/>
    </source>
</evidence>
<dbReference type="Gene3D" id="1.50.10.100">
    <property type="entry name" value="Chondroitin AC/alginate lyase"/>
    <property type="match status" value="1"/>
</dbReference>
<proteinExistence type="predicted"/>
<dbReference type="PANTHER" id="PTHR39210:SF1">
    <property type="entry name" value="HEPARIN-SULFATE LYASE"/>
    <property type="match status" value="1"/>
</dbReference>
<organism evidence="7 8">
    <name type="scientific">Chitinophaga qingshengii</name>
    <dbReference type="NCBI Taxonomy" id="1569794"/>
    <lineage>
        <taxon>Bacteria</taxon>
        <taxon>Pseudomonadati</taxon>
        <taxon>Bacteroidota</taxon>
        <taxon>Chitinophagia</taxon>
        <taxon>Chitinophagales</taxon>
        <taxon>Chitinophagaceae</taxon>
        <taxon>Chitinophaga</taxon>
    </lineage>
</organism>
<protein>
    <submittedName>
        <fullName evidence="7">Alginate lyase family protein</fullName>
    </submittedName>
</protein>
<feature type="domain" description="Alginate lyase" evidence="5">
    <location>
        <begin position="104"/>
        <end position="292"/>
    </location>
</feature>
<keyword evidence="3" id="KW-0574">Periplasm</keyword>
<sequence>MITANDMADIRQAIKDSTWKLSSWQILKDQADKFLHENVELPPRGGNWEQYYISPNGEHELKRGDQTGDWQWEHIDPVTGIKYKGDTSSLSTDLDGVVIALIHDTWSLGVLQLGLAYQISKNEKYATKAKEILLAYAKLYPKLPIRSRSKDGQVTLNGKAKIHVQNLNESIWLVNMVQGADLIWEKLDKNEQQNILNNIFYPAVQIIQDAPTEVFNIQCWKNTAIGLVGFLANDTLLIHQAINDPVSGYLTQVKKGITREGLWFERSVSYHFYTLTALCQLAQAALNNGYPIDIRPLWKMFNGPLYIATSGFVLPAFNDSRALSLHTVDYLYEWAYSHYDDNKYEPILSNPQRGKFTNVGPFFTGWALLYGKVSLPIKTADILPITSKNLPETGIGMLSKGGGKNNLTLYLKYDPYVNTHTHYDELNFGIFKGSEPVAVIAGVKNYASRLGWNWYKTTISHNSFLLNEVMQEKSEGQCLAFGRENQVDYMITRTTNAYDSICFTRTAMVLSTDLALIIDQFETSRAPQLLDIMYHQAGKWKEIPVSQPMKLPRIKGYQEISQTNIANGLQTTNLSTTLSSGREVMVSLASNAPLDIITGYGKESTTVEKVPVAIFRSKTNSIIVAWCIATNGSKVKLDIQSLNNQAGEAIPSSKAAALNIEGAQKNWRIMLNPDKLKAQLNNQFSDKEISIETITK</sequence>
<dbReference type="SUPFAM" id="SSF48230">
    <property type="entry name" value="Chondroitin AC/alginate lyase"/>
    <property type="match status" value="1"/>
</dbReference>
<keyword evidence="4 7" id="KW-0456">Lyase</keyword>
<reference evidence="7 8" key="1">
    <citation type="submission" date="2020-09" db="EMBL/GenBank/DDBJ databases">
        <title>Genome sequences of type strains of Chitinophaga qingshengii and Chitinophaga varians.</title>
        <authorList>
            <person name="Kittiwongwattana C."/>
        </authorList>
    </citation>
    <scope>NUCLEOTIDE SEQUENCE [LARGE SCALE GENOMIC DNA]</scope>
    <source>
        <strain evidence="7 8">JCM 30026</strain>
    </source>
</reference>
<dbReference type="InterPro" id="IPR008929">
    <property type="entry name" value="Chondroitin_lyas"/>
</dbReference>
<dbReference type="EMBL" id="JACVFC010000001">
    <property type="protein sequence ID" value="MBC9931093.1"/>
    <property type="molecule type" value="Genomic_DNA"/>
</dbReference>
<dbReference type="Gene3D" id="2.70.98.70">
    <property type="match status" value="1"/>
</dbReference>
<name>A0ABR7TNG4_9BACT</name>
<keyword evidence="8" id="KW-1185">Reference proteome</keyword>
<comment type="subcellular location">
    <subcellularLocation>
        <location evidence="1">Periplasm</location>
    </subcellularLocation>
</comment>
<evidence type="ECO:0000313" key="8">
    <source>
        <dbReference type="Proteomes" id="UP000659124"/>
    </source>
</evidence>